<comment type="caution">
    <text evidence="2">The sequence shown here is derived from an EMBL/GenBank/DDBJ whole genome shotgun (WGS) entry which is preliminary data.</text>
</comment>
<feature type="compositionally biased region" description="Polar residues" evidence="1">
    <location>
        <begin position="141"/>
        <end position="154"/>
    </location>
</feature>
<accession>A0AAJ0C069</accession>
<proteinExistence type="predicted"/>
<keyword evidence="3" id="KW-1185">Reference proteome</keyword>
<dbReference type="EMBL" id="MU839007">
    <property type="protein sequence ID" value="KAK1767735.1"/>
    <property type="molecule type" value="Genomic_DNA"/>
</dbReference>
<feature type="compositionally biased region" description="Basic and acidic residues" evidence="1">
    <location>
        <begin position="369"/>
        <end position="382"/>
    </location>
</feature>
<feature type="region of interest" description="Disordered" evidence="1">
    <location>
        <begin position="416"/>
        <end position="446"/>
    </location>
</feature>
<name>A0AAJ0C069_9PEZI</name>
<feature type="compositionally biased region" description="Basic and acidic residues" evidence="1">
    <location>
        <begin position="89"/>
        <end position="98"/>
    </location>
</feature>
<feature type="region of interest" description="Disordered" evidence="1">
    <location>
        <begin position="495"/>
        <end position="527"/>
    </location>
</feature>
<dbReference type="Proteomes" id="UP001244011">
    <property type="component" value="Unassembled WGS sequence"/>
</dbReference>
<feature type="region of interest" description="Disordered" evidence="1">
    <location>
        <begin position="128"/>
        <end position="154"/>
    </location>
</feature>
<protein>
    <submittedName>
        <fullName evidence="2">Uncharacterized protein</fullName>
    </submittedName>
</protein>
<evidence type="ECO:0000256" key="1">
    <source>
        <dbReference type="SAM" id="MobiDB-lite"/>
    </source>
</evidence>
<sequence>MTKKLAQAPKIGSQGTLPTAGLEKAQRKSKPRVVKPAYGERPPSDKVAGRMSGTQENAPRSRRSKQAQDPPRQAFEPVSGRTATSAHLPADRSGREHLSSIARAAKPSPVPDTQRAVQALMDDYGQFSDEESLRPVPRRNPLSTQEPTAGESSLTVTLKSKLVRRMRRLLGGRGWTGLGWDWPFELSDPKLYGKPAGTMPHNAPPRTKLGRGCWKFLIYLQSLFEDAPRAGDLTEQNKWLSEKSSQIDKTFKSIDTMVRKISEEYLAVVGDSDNLINDNMELRLAMVKDLMEYIIPMLVSVLQTIFFLGGADTDEDFKPAFREEGTFTDSTLGCLAKAVGWIFSLERALSEELKRRPLDPSSDEESSDGEGRREKKAKDGRQKAKANLRKRRLRLGAYVGEFRRNIATAYDSLDATATKEERRRQTTARQKELDETRLKEEKAEEEERQRRWQAMCQSTQRMRHAPNPLSEKWRKTEAFDAGTAAYRLASQKAASQTVARHNGSSQPTARPLTRVDREPPRPASGRWPPWREEDSLWVLTQLRSRERRPDLRVWADVLERDVEDVWQEVEVLKQSWRSLARERGVEVEPWARA</sequence>
<feature type="compositionally biased region" description="Basic and acidic residues" evidence="1">
    <location>
        <begin position="417"/>
        <end position="446"/>
    </location>
</feature>
<feature type="compositionally biased region" description="Polar residues" evidence="1">
    <location>
        <begin position="495"/>
        <end position="508"/>
    </location>
</feature>
<evidence type="ECO:0000313" key="2">
    <source>
        <dbReference type="EMBL" id="KAK1767735.1"/>
    </source>
</evidence>
<feature type="region of interest" description="Disordered" evidence="1">
    <location>
        <begin position="354"/>
        <end position="387"/>
    </location>
</feature>
<dbReference type="RefSeq" id="XP_060283948.1">
    <property type="nucleotide sequence ID" value="XM_060424586.1"/>
</dbReference>
<organism evidence="2 3">
    <name type="scientific">Phialemonium atrogriseum</name>
    <dbReference type="NCBI Taxonomy" id="1093897"/>
    <lineage>
        <taxon>Eukaryota</taxon>
        <taxon>Fungi</taxon>
        <taxon>Dikarya</taxon>
        <taxon>Ascomycota</taxon>
        <taxon>Pezizomycotina</taxon>
        <taxon>Sordariomycetes</taxon>
        <taxon>Sordariomycetidae</taxon>
        <taxon>Cephalothecales</taxon>
        <taxon>Cephalothecaceae</taxon>
        <taxon>Phialemonium</taxon>
    </lineage>
</organism>
<gene>
    <name evidence="2" type="ORF">QBC33DRAFT_450950</name>
</gene>
<dbReference type="GeneID" id="85307773"/>
<dbReference type="AlphaFoldDB" id="A0AAJ0C069"/>
<feature type="region of interest" description="Disordered" evidence="1">
    <location>
        <begin position="1"/>
        <end position="113"/>
    </location>
</feature>
<evidence type="ECO:0000313" key="3">
    <source>
        <dbReference type="Proteomes" id="UP001244011"/>
    </source>
</evidence>
<reference evidence="2" key="1">
    <citation type="submission" date="2023-06" db="EMBL/GenBank/DDBJ databases">
        <title>Genome-scale phylogeny and comparative genomics of the fungal order Sordariales.</title>
        <authorList>
            <consortium name="Lawrence Berkeley National Laboratory"/>
            <person name="Hensen N."/>
            <person name="Bonometti L."/>
            <person name="Westerberg I."/>
            <person name="Brannstrom I.O."/>
            <person name="Guillou S."/>
            <person name="Cros-Aarteil S."/>
            <person name="Calhoun S."/>
            <person name="Haridas S."/>
            <person name="Kuo A."/>
            <person name="Mondo S."/>
            <person name="Pangilinan J."/>
            <person name="Riley R."/>
            <person name="Labutti K."/>
            <person name="Andreopoulos B."/>
            <person name="Lipzen A."/>
            <person name="Chen C."/>
            <person name="Yanf M."/>
            <person name="Daum C."/>
            <person name="Ng V."/>
            <person name="Clum A."/>
            <person name="Steindorff A."/>
            <person name="Ohm R."/>
            <person name="Martin F."/>
            <person name="Silar P."/>
            <person name="Natvig D."/>
            <person name="Lalanne C."/>
            <person name="Gautier V."/>
            <person name="Ament-Velasquez S.L."/>
            <person name="Kruys A."/>
            <person name="Hutchinson M.I."/>
            <person name="Powell A.J."/>
            <person name="Barry K."/>
            <person name="Miller A.N."/>
            <person name="Grigoriev I.V."/>
            <person name="Debuchy R."/>
            <person name="Gladieux P."/>
            <person name="Thoren M.H."/>
            <person name="Johannesson H."/>
        </authorList>
    </citation>
    <scope>NUCLEOTIDE SEQUENCE</scope>
    <source>
        <strain evidence="2">8032-3</strain>
    </source>
</reference>